<dbReference type="InterPro" id="IPR001867">
    <property type="entry name" value="OmpR/PhoB-type_DNA-bd"/>
</dbReference>
<evidence type="ECO:0000259" key="6">
    <source>
        <dbReference type="PROSITE" id="PS50110"/>
    </source>
</evidence>
<dbReference type="Pfam" id="PF00486">
    <property type="entry name" value="Trans_reg_C"/>
    <property type="match status" value="1"/>
</dbReference>
<dbReference type="SMART" id="SM00448">
    <property type="entry name" value="REC"/>
    <property type="match status" value="1"/>
</dbReference>
<organism evidence="8">
    <name type="scientific">freshwater metagenome</name>
    <dbReference type="NCBI Taxonomy" id="449393"/>
    <lineage>
        <taxon>unclassified sequences</taxon>
        <taxon>metagenomes</taxon>
        <taxon>ecological metagenomes</taxon>
    </lineage>
</organism>
<keyword evidence="1" id="KW-0597">Phosphoprotein</keyword>
<protein>
    <submittedName>
        <fullName evidence="8">Unannotated protein</fullName>
    </submittedName>
</protein>
<dbReference type="GO" id="GO:0032993">
    <property type="term" value="C:protein-DNA complex"/>
    <property type="evidence" value="ECO:0007669"/>
    <property type="project" value="TreeGrafter"/>
</dbReference>
<evidence type="ECO:0000256" key="5">
    <source>
        <dbReference type="ARBA" id="ARBA00023163"/>
    </source>
</evidence>
<keyword evidence="5" id="KW-0804">Transcription</keyword>
<dbReference type="InterPro" id="IPR001789">
    <property type="entry name" value="Sig_transdc_resp-reg_receiver"/>
</dbReference>
<dbReference type="Gene3D" id="3.40.50.2300">
    <property type="match status" value="1"/>
</dbReference>
<reference evidence="8" key="1">
    <citation type="submission" date="2020-05" db="EMBL/GenBank/DDBJ databases">
        <authorList>
            <person name="Chiriac C."/>
            <person name="Salcher M."/>
            <person name="Ghai R."/>
            <person name="Kavagutti S V."/>
        </authorList>
    </citation>
    <scope>NUCLEOTIDE SEQUENCE</scope>
</reference>
<dbReference type="GO" id="GO:0000156">
    <property type="term" value="F:phosphorelay response regulator activity"/>
    <property type="evidence" value="ECO:0007669"/>
    <property type="project" value="TreeGrafter"/>
</dbReference>
<gene>
    <name evidence="8" type="ORF">UFOPK2237_00962</name>
</gene>
<dbReference type="AlphaFoldDB" id="A0A6J6LB70"/>
<evidence type="ECO:0000256" key="4">
    <source>
        <dbReference type="ARBA" id="ARBA00023125"/>
    </source>
</evidence>
<dbReference type="GO" id="GO:0005829">
    <property type="term" value="C:cytosol"/>
    <property type="evidence" value="ECO:0007669"/>
    <property type="project" value="TreeGrafter"/>
</dbReference>
<sequence length="222" mass="24523">MTRILVVEDDLEIAGPLVRTLQGGGYSVALVGDGLSALEKAKTTKPDMIVLDLGLPSMDGLDVCRNLRAQKLDMPILILTARTSELDLVVGLDAGADDYIMKPFKSSELLARLRALMRRVDGHDVTELIGNGIVLNTEARSCTCNEVEVALTSTEYQLLELLMRNSGRVISRQQILRDVWNTDWSGSTKNLDMHVSALRRKLGEEGEHISTIRGLGFRFDRT</sequence>
<dbReference type="SMART" id="SM00862">
    <property type="entry name" value="Trans_reg_C"/>
    <property type="match status" value="1"/>
</dbReference>
<keyword evidence="3" id="KW-0805">Transcription regulation</keyword>
<evidence type="ECO:0000256" key="2">
    <source>
        <dbReference type="ARBA" id="ARBA00023012"/>
    </source>
</evidence>
<evidence type="ECO:0000313" key="8">
    <source>
        <dbReference type="EMBL" id="CAB4659180.1"/>
    </source>
</evidence>
<evidence type="ECO:0000256" key="3">
    <source>
        <dbReference type="ARBA" id="ARBA00023015"/>
    </source>
</evidence>
<dbReference type="SUPFAM" id="SSF52172">
    <property type="entry name" value="CheY-like"/>
    <property type="match status" value="1"/>
</dbReference>
<dbReference type="FunFam" id="3.40.50.2300:FF:000001">
    <property type="entry name" value="DNA-binding response regulator PhoB"/>
    <property type="match status" value="1"/>
</dbReference>
<dbReference type="Gene3D" id="1.10.10.10">
    <property type="entry name" value="Winged helix-like DNA-binding domain superfamily/Winged helix DNA-binding domain"/>
    <property type="match status" value="1"/>
</dbReference>
<keyword evidence="4" id="KW-0238">DNA-binding</keyword>
<proteinExistence type="predicted"/>
<dbReference type="Gene3D" id="6.10.250.690">
    <property type="match status" value="1"/>
</dbReference>
<name>A0A6J6LB70_9ZZZZ</name>
<accession>A0A6J6LB70</accession>
<feature type="domain" description="Response regulatory" evidence="6">
    <location>
        <begin position="3"/>
        <end position="117"/>
    </location>
</feature>
<dbReference type="PANTHER" id="PTHR48111">
    <property type="entry name" value="REGULATOR OF RPOS"/>
    <property type="match status" value="1"/>
</dbReference>
<dbReference type="SUPFAM" id="SSF46894">
    <property type="entry name" value="C-terminal effector domain of the bipartite response regulators"/>
    <property type="match status" value="1"/>
</dbReference>
<keyword evidence="2" id="KW-0902">Two-component regulatory system</keyword>
<dbReference type="GO" id="GO:0000976">
    <property type="term" value="F:transcription cis-regulatory region binding"/>
    <property type="evidence" value="ECO:0007669"/>
    <property type="project" value="TreeGrafter"/>
</dbReference>
<dbReference type="Pfam" id="PF00072">
    <property type="entry name" value="Response_reg"/>
    <property type="match status" value="1"/>
</dbReference>
<dbReference type="EMBL" id="CAEZWI010000134">
    <property type="protein sequence ID" value="CAB4659180.1"/>
    <property type="molecule type" value="Genomic_DNA"/>
</dbReference>
<dbReference type="InterPro" id="IPR036388">
    <property type="entry name" value="WH-like_DNA-bd_sf"/>
</dbReference>
<dbReference type="InterPro" id="IPR039420">
    <property type="entry name" value="WalR-like"/>
</dbReference>
<dbReference type="PROSITE" id="PS50110">
    <property type="entry name" value="RESPONSE_REGULATORY"/>
    <property type="match status" value="1"/>
</dbReference>
<dbReference type="InterPro" id="IPR016032">
    <property type="entry name" value="Sig_transdc_resp-reg_C-effctor"/>
</dbReference>
<dbReference type="InterPro" id="IPR011006">
    <property type="entry name" value="CheY-like_superfamily"/>
</dbReference>
<dbReference type="PROSITE" id="PS51755">
    <property type="entry name" value="OMPR_PHOB"/>
    <property type="match status" value="1"/>
</dbReference>
<evidence type="ECO:0000256" key="1">
    <source>
        <dbReference type="ARBA" id="ARBA00022553"/>
    </source>
</evidence>
<dbReference type="GO" id="GO:0006355">
    <property type="term" value="P:regulation of DNA-templated transcription"/>
    <property type="evidence" value="ECO:0007669"/>
    <property type="project" value="InterPro"/>
</dbReference>
<feature type="domain" description="OmpR/PhoB-type" evidence="7">
    <location>
        <begin position="123"/>
        <end position="221"/>
    </location>
</feature>
<dbReference type="CDD" id="cd00383">
    <property type="entry name" value="trans_reg_C"/>
    <property type="match status" value="1"/>
</dbReference>
<evidence type="ECO:0000259" key="7">
    <source>
        <dbReference type="PROSITE" id="PS51755"/>
    </source>
</evidence>
<dbReference type="PANTHER" id="PTHR48111:SF40">
    <property type="entry name" value="PHOSPHATE REGULON TRANSCRIPTIONAL REGULATORY PROTEIN PHOB"/>
    <property type="match status" value="1"/>
</dbReference>